<feature type="compositionally biased region" description="Basic and acidic residues" evidence="2">
    <location>
        <begin position="515"/>
        <end position="526"/>
    </location>
</feature>
<feature type="domain" description="FH2" evidence="3">
    <location>
        <begin position="1"/>
        <end position="329"/>
    </location>
</feature>
<dbReference type="InterPro" id="IPR015425">
    <property type="entry name" value="FH2_Formin"/>
</dbReference>
<feature type="region of interest" description="Disordered" evidence="2">
    <location>
        <begin position="442"/>
        <end position="528"/>
    </location>
</feature>
<dbReference type="EMBL" id="JAEAOA010000768">
    <property type="protein sequence ID" value="KAK3599961.1"/>
    <property type="molecule type" value="Genomic_DNA"/>
</dbReference>
<dbReference type="PROSITE" id="PS51444">
    <property type="entry name" value="FH2"/>
    <property type="match status" value="1"/>
</dbReference>
<protein>
    <recommendedName>
        <fullName evidence="3">FH2 domain-containing protein</fullName>
    </recommendedName>
</protein>
<dbReference type="AlphaFoldDB" id="A0AAE0SXK9"/>
<dbReference type="PANTHER" id="PTHR46345:SF8">
    <property type="entry name" value="FORMIN 3, ISOFORM B"/>
    <property type="match status" value="1"/>
</dbReference>
<feature type="compositionally biased region" description="Low complexity" evidence="2">
    <location>
        <begin position="455"/>
        <end position="464"/>
    </location>
</feature>
<dbReference type="Pfam" id="PF02181">
    <property type="entry name" value="FH2"/>
    <property type="match status" value="1"/>
</dbReference>
<dbReference type="SUPFAM" id="SSF101447">
    <property type="entry name" value="Formin homology 2 domain (FH2 domain)"/>
    <property type="match status" value="1"/>
</dbReference>
<gene>
    <name evidence="4" type="ORF">CHS0354_012608</name>
</gene>
<dbReference type="Gene3D" id="1.20.58.2220">
    <property type="entry name" value="Formin, FH2 domain"/>
    <property type="match status" value="1"/>
</dbReference>
<dbReference type="Proteomes" id="UP001195483">
    <property type="component" value="Unassembled WGS sequence"/>
</dbReference>
<dbReference type="InterPro" id="IPR042201">
    <property type="entry name" value="FH2_Formin_sf"/>
</dbReference>
<evidence type="ECO:0000313" key="5">
    <source>
        <dbReference type="Proteomes" id="UP001195483"/>
    </source>
</evidence>
<feature type="compositionally biased region" description="Polar residues" evidence="2">
    <location>
        <begin position="478"/>
        <end position="492"/>
    </location>
</feature>
<evidence type="ECO:0000256" key="2">
    <source>
        <dbReference type="SAM" id="MobiDB-lite"/>
    </source>
</evidence>
<organism evidence="4 5">
    <name type="scientific">Potamilus streckersoni</name>
    <dbReference type="NCBI Taxonomy" id="2493646"/>
    <lineage>
        <taxon>Eukaryota</taxon>
        <taxon>Metazoa</taxon>
        <taxon>Spiralia</taxon>
        <taxon>Lophotrochozoa</taxon>
        <taxon>Mollusca</taxon>
        <taxon>Bivalvia</taxon>
        <taxon>Autobranchia</taxon>
        <taxon>Heteroconchia</taxon>
        <taxon>Palaeoheterodonta</taxon>
        <taxon>Unionida</taxon>
        <taxon>Unionoidea</taxon>
        <taxon>Unionidae</taxon>
        <taxon>Ambleminae</taxon>
        <taxon>Lampsilini</taxon>
        <taxon>Potamilus</taxon>
    </lineage>
</organism>
<name>A0AAE0SXK9_9BIVA</name>
<evidence type="ECO:0000259" key="3">
    <source>
        <dbReference type="PROSITE" id="PS51444"/>
    </source>
</evidence>
<comment type="caution">
    <text evidence="4">The sequence shown here is derived from an EMBL/GenBank/DDBJ whole genome shotgun (WGS) entry which is preliminary data.</text>
</comment>
<proteinExistence type="predicted"/>
<dbReference type="SMART" id="SM00498">
    <property type="entry name" value="FH2"/>
    <property type="match status" value="1"/>
</dbReference>
<keyword evidence="5" id="KW-1185">Reference proteome</keyword>
<evidence type="ECO:0000256" key="1">
    <source>
        <dbReference type="SAM" id="Coils"/>
    </source>
</evidence>
<feature type="coiled-coil region" evidence="1">
    <location>
        <begin position="209"/>
        <end position="236"/>
    </location>
</feature>
<dbReference type="PANTHER" id="PTHR46345">
    <property type="entry name" value="INVERTED FORMIN-2"/>
    <property type="match status" value="1"/>
</dbReference>
<reference evidence="4" key="3">
    <citation type="submission" date="2023-05" db="EMBL/GenBank/DDBJ databases">
        <authorList>
            <person name="Smith C.H."/>
        </authorList>
    </citation>
    <scope>NUCLEOTIDE SEQUENCE</scope>
    <source>
        <strain evidence="4">CHS0354</strain>
        <tissue evidence="4">Mantle</tissue>
    </source>
</reference>
<keyword evidence="1" id="KW-0175">Coiled coil</keyword>
<accession>A0AAE0SXK9</accession>
<reference evidence="4" key="1">
    <citation type="journal article" date="2021" name="Genome Biol. Evol.">
        <title>A High-Quality Reference Genome for a Parasitic Bivalve with Doubly Uniparental Inheritance (Bivalvia: Unionida).</title>
        <authorList>
            <person name="Smith C.H."/>
        </authorList>
    </citation>
    <scope>NUCLEOTIDE SEQUENCE</scope>
    <source>
        <strain evidence="4">CHS0354</strain>
    </source>
</reference>
<evidence type="ECO:0000313" key="4">
    <source>
        <dbReference type="EMBL" id="KAK3599961.1"/>
    </source>
</evidence>
<reference evidence="4" key="2">
    <citation type="journal article" date="2021" name="Genome Biol. Evol.">
        <title>Developing a high-quality reference genome for a parasitic bivalve with doubly uniparental inheritance (Bivalvia: Unionida).</title>
        <authorList>
            <person name="Smith C.H."/>
        </authorList>
    </citation>
    <scope>NUCLEOTIDE SEQUENCE</scope>
    <source>
        <strain evidence="4">CHS0354</strain>
        <tissue evidence="4">Mantle</tissue>
    </source>
</reference>
<sequence length="777" mass="87316">MAYHLRPNENWHVILLPSSTRLNINLFLNRLNNGAEDLVHSLEDVESTQLTLPLLQYLTQILPSQEEVTMIQLYQGQRLELGMAEQFVLLLADIPDYPVLIEGHLTRAEFNSTISKFQASLVSMTEASKLIINSTELKTFLQLILSAGNFLNYGNFKGNCTGFKLSSLERLASVRSRSPYRTLLHHLVQLAEDQDKDALKFAKDIATLEKAAKCSVEELKTDINKLNCKLKNFVKKLSSSHYKIKIMFDSFVEAVKLELKSFHVSISEMMSLTDQLAQYFCEDPTTFNLQECFKHLLNFCKQIKRCQIDNATCVIQHQQAKERGDNFKRQIRNKVLMLKFGKEAGASSSMMEENRLLEKILEHLHKGNFQPMAKSEATTPDNDFQPLEVSSIACVGSPYAVRVSAETGIGKSTYPETPELEDIGDNPEKKIMKMVRSSTQKISSVIPRVDPMNPPSLKLKLPLNTTDTPKRPDVGKSAQVNLPVTVSKSVQSRLPLPTSEKKPGTLHGNAKSSTKGREEENSKGEQKPVFAVPQKQLFPAKLEKDNQCADSNDRFFKTKRELFSSIQHYSPLRLNRTHSDLANLQSVEHKFSRYEGKNHQKAAELGLAAPLAKPESCSSIDPLNLETMGRVVQVDQSENVCQLQQGPVIKLPGPKIQKKTDKRSTVGGFFSKISRAVLKPKNSSSDDEVTIVAGMKILPKSTECAGQSKKSSVEDDKENMAAENLVIKMTDEVQTDRDHKRFKSDSTSKMSQFFRGGVIRSSRFKGKKYVKLQQKNS</sequence>